<evidence type="ECO:0000313" key="11">
    <source>
        <dbReference type="Proteomes" id="UP000235119"/>
    </source>
</evidence>
<evidence type="ECO:0000256" key="4">
    <source>
        <dbReference type="ARBA" id="ARBA00022563"/>
    </source>
</evidence>
<dbReference type="InterPro" id="IPR024072">
    <property type="entry name" value="DHFR-like_dom_sf"/>
</dbReference>
<evidence type="ECO:0000256" key="8">
    <source>
        <dbReference type="RuleBase" id="RU004474"/>
    </source>
</evidence>
<accession>A0A2N5KYE1</accession>
<dbReference type="RefSeq" id="WP_068813782.1">
    <property type="nucleotide sequence ID" value="NZ_JASPEI010000041.1"/>
</dbReference>
<gene>
    <name evidence="10" type="ORF">CYJ79_05845</name>
</gene>
<dbReference type="GO" id="GO:0005829">
    <property type="term" value="C:cytosol"/>
    <property type="evidence" value="ECO:0007669"/>
    <property type="project" value="TreeGrafter"/>
</dbReference>
<dbReference type="GO" id="GO:0006730">
    <property type="term" value="P:one-carbon metabolic process"/>
    <property type="evidence" value="ECO:0007669"/>
    <property type="project" value="UniProtKB-KW"/>
</dbReference>
<comment type="catalytic activity">
    <reaction evidence="7">
        <text>(6S)-5,6,7,8-tetrahydrofolate + NADP(+) = 7,8-dihydrofolate + NADPH + H(+)</text>
        <dbReference type="Rhea" id="RHEA:15009"/>
        <dbReference type="ChEBI" id="CHEBI:15378"/>
        <dbReference type="ChEBI" id="CHEBI:57451"/>
        <dbReference type="ChEBI" id="CHEBI:57453"/>
        <dbReference type="ChEBI" id="CHEBI:57783"/>
        <dbReference type="ChEBI" id="CHEBI:58349"/>
        <dbReference type="EC" id="1.5.1.3"/>
    </reaction>
</comment>
<protein>
    <recommendedName>
        <fullName evidence="3 7">Dihydrofolate reductase</fullName>
        <ecNumber evidence="3 7">1.5.1.3</ecNumber>
    </recommendedName>
</protein>
<proteinExistence type="inferred from homology"/>
<dbReference type="SUPFAM" id="SSF53597">
    <property type="entry name" value="Dihydrofolate reductase-like"/>
    <property type="match status" value="1"/>
</dbReference>
<dbReference type="PANTHER" id="PTHR48069:SF3">
    <property type="entry name" value="DIHYDROFOLATE REDUCTASE"/>
    <property type="match status" value="1"/>
</dbReference>
<dbReference type="PROSITE" id="PS51330">
    <property type="entry name" value="DHFR_2"/>
    <property type="match status" value="1"/>
</dbReference>
<evidence type="ECO:0000256" key="7">
    <source>
        <dbReference type="PIRNR" id="PIRNR000194"/>
    </source>
</evidence>
<dbReference type="GO" id="GO:0046654">
    <property type="term" value="P:tetrahydrofolate biosynthetic process"/>
    <property type="evidence" value="ECO:0007669"/>
    <property type="project" value="UniProtKB-UniPathway"/>
</dbReference>
<dbReference type="InterPro" id="IPR012259">
    <property type="entry name" value="DHFR"/>
</dbReference>
<dbReference type="PRINTS" id="PR00070">
    <property type="entry name" value="DHFR"/>
</dbReference>
<dbReference type="PIRSF" id="PIRSF000194">
    <property type="entry name" value="DHFR"/>
    <property type="match status" value="1"/>
</dbReference>
<sequence length="169" mass="19808">MLSFVWAEDENHGIGIDGHLPWHLPADLHHFKEKTSGHSIIMGRKTFTSLPHLLPQRKHIVLTHNSSLKQQYSNNEQVEIVTSMVELNNYLKQHENEQLCAIGGVSIFKMLLDQVDILEKTEIKAKFKADTVMPAINYEDFNLVKREVHQHDEKNRYDYIFLTYQRKNK</sequence>
<dbReference type="Gene3D" id="3.40.430.10">
    <property type="entry name" value="Dihydrofolate Reductase, subunit A"/>
    <property type="match status" value="1"/>
</dbReference>
<evidence type="ECO:0000256" key="6">
    <source>
        <dbReference type="ARBA" id="ARBA00023002"/>
    </source>
</evidence>
<evidence type="ECO:0000313" key="10">
    <source>
        <dbReference type="EMBL" id="PLT11248.1"/>
    </source>
</evidence>
<comment type="function">
    <text evidence="7">Key enzyme in folate metabolism. Catalyzes an essential reaction for de novo glycine and purine synthesis, and for DNA precursor synthesis.</text>
</comment>
<dbReference type="AlphaFoldDB" id="A0A2N5KYE1"/>
<comment type="pathway">
    <text evidence="1 7">Cofactor biosynthesis; tetrahydrofolate biosynthesis; 5,6,7,8-tetrahydrofolate from 7,8-dihydrofolate: step 1/1.</text>
</comment>
<feature type="domain" description="DHFR" evidence="9">
    <location>
        <begin position="1"/>
        <end position="166"/>
    </location>
</feature>
<dbReference type="Pfam" id="PF00186">
    <property type="entry name" value="DHFR_1"/>
    <property type="match status" value="1"/>
</dbReference>
<organism evidence="10 11">
    <name type="scientific">Lactobacillus crispatus</name>
    <dbReference type="NCBI Taxonomy" id="47770"/>
    <lineage>
        <taxon>Bacteria</taxon>
        <taxon>Bacillati</taxon>
        <taxon>Bacillota</taxon>
        <taxon>Bacilli</taxon>
        <taxon>Lactobacillales</taxon>
        <taxon>Lactobacillaceae</taxon>
        <taxon>Lactobacillus</taxon>
    </lineage>
</organism>
<evidence type="ECO:0000256" key="1">
    <source>
        <dbReference type="ARBA" id="ARBA00004903"/>
    </source>
</evidence>
<dbReference type="InterPro" id="IPR017925">
    <property type="entry name" value="DHFR_CS"/>
</dbReference>
<evidence type="ECO:0000259" key="9">
    <source>
        <dbReference type="PROSITE" id="PS51330"/>
    </source>
</evidence>
<dbReference type="EC" id="1.5.1.3" evidence="3 7"/>
<dbReference type="GO" id="GO:0004146">
    <property type="term" value="F:dihydrofolate reductase activity"/>
    <property type="evidence" value="ECO:0007669"/>
    <property type="project" value="UniProtKB-EC"/>
</dbReference>
<evidence type="ECO:0000256" key="3">
    <source>
        <dbReference type="ARBA" id="ARBA00012856"/>
    </source>
</evidence>
<dbReference type="InterPro" id="IPR001796">
    <property type="entry name" value="DHFR_dom"/>
</dbReference>
<dbReference type="CDD" id="cd00209">
    <property type="entry name" value="DHFR"/>
    <property type="match status" value="1"/>
</dbReference>
<evidence type="ECO:0000256" key="2">
    <source>
        <dbReference type="ARBA" id="ARBA00009539"/>
    </source>
</evidence>
<dbReference type="Proteomes" id="UP000235119">
    <property type="component" value="Unassembled WGS sequence"/>
</dbReference>
<dbReference type="PANTHER" id="PTHR48069">
    <property type="entry name" value="DIHYDROFOLATE REDUCTASE"/>
    <property type="match status" value="1"/>
</dbReference>
<dbReference type="PROSITE" id="PS00075">
    <property type="entry name" value="DHFR_1"/>
    <property type="match status" value="1"/>
</dbReference>
<evidence type="ECO:0000256" key="5">
    <source>
        <dbReference type="ARBA" id="ARBA00022857"/>
    </source>
</evidence>
<comment type="caution">
    <text evidence="10">The sequence shown here is derived from an EMBL/GenBank/DDBJ whole genome shotgun (WGS) entry which is preliminary data.</text>
</comment>
<dbReference type="GO" id="GO:0046655">
    <property type="term" value="P:folic acid metabolic process"/>
    <property type="evidence" value="ECO:0007669"/>
    <property type="project" value="TreeGrafter"/>
</dbReference>
<reference evidence="10 11" key="1">
    <citation type="submission" date="2017-12" db="EMBL/GenBank/DDBJ databases">
        <title>Phylogenetic diversity of female urinary microbiome.</title>
        <authorList>
            <person name="Thomas-White K."/>
            <person name="Wolfe A.J."/>
        </authorList>
    </citation>
    <scope>NUCLEOTIDE SEQUENCE [LARGE SCALE GENOMIC DNA]</scope>
    <source>
        <strain evidence="10 11">UMB0085</strain>
    </source>
</reference>
<dbReference type="UniPathway" id="UPA00077">
    <property type="reaction ID" value="UER00158"/>
</dbReference>
<dbReference type="GO" id="GO:0050661">
    <property type="term" value="F:NADP binding"/>
    <property type="evidence" value="ECO:0007669"/>
    <property type="project" value="InterPro"/>
</dbReference>
<keyword evidence="4 7" id="KW-0554">One-carbon metabolism</keyword>
<dbReference type="EMBL" id="PKIW01000023">
    <property type="protein sequence ID" value="PLT11248.1"/>
    <property type="molecule type" value="Genomic_DNA"/>
</dbReference>
<name>A0A2N5KYE1_9LACO</name>
<keyword evidence="5 7" id="KW-0521">NADP</keyword>
<comment type="similarity">
    <text evidence="2 7 8">Belongs to the dihydrofolate reductase family.</text>
</comment>
<keyword evidence="6 7" id="KW-0560">Oxidoreductase</keyword>
<dbReference type="GO" id="GO:0046452">
    <property type="term" value="P:dihydrofolate metabolic process"/>
    <property type="evidence" value="ECO:0007669"/>
    <property type="project" value="TreeGrafter"/>
</dbReference>